<gene>
    <name evidence="1" type="ORF">LIZ65_11140</name>
</gene>
<name>A0ABS8DI56_9FIRM</name>
<organism evidence="1 2">
    <name type="scientific">Bariatricus massiliensis</name>
    <dbReference type="NCBI Taxonomy" id="1745713"/>
    <lineage>
        <taxon>Bacteria</taxon>
        <taxon>Bacillati</taxon>
        <taxon>Bacillota</taxon>
        <taxon>Clostridia</taxon>
        <taxon>Lachnospirales</taxon>
        <taxon>Lachnospiraceae</taxon>
        <taxon>Bariatricus</taxon>
    </lineage>
</organism>
<dbReference type="EMBL" id="JAJCIS010000006">
    <property type="protein sequence ID" value="MCB7387844.1"/>
    <property type="molecule type" value="Genomic_DNA"/>
</dbReference>
<reference evidence="1 2" key="1">
    <citation type="submission" date="2021-10" db="EMBL/GenBank/DDBJ databases">
        <title>Collection of gut derived symbiotic bacterial strains cultured from healthy donors.</title>
        <authorList>
            <person name="Lin H."/>
            <person name="Littmann E."/>
            <person name="Kohout C."/>
            <person name="Pamer E.G."/>
        </authorList>
    </citation>
    <scope>NUCLEOTIDE SEQUENCE [LARGE SCALE GENOMIC DNA]</scope>
    <source>
        <strain evidence="1 2">DFI.1.165</strain>
    </source>
</reference>
<dbReference type="RefSeq" id="WP_066734693.1">
    <property type="nucleotide sequence ID" value="NZ_JAJCIQ010000007.1"/>
</dbReference>
<protein>
    <submittedName>
        <fullName evidence="1">Uncharacterized protein</fullName>
    </submittedName>
</protein>
<keyword evidence="2" id="KW-1185">Reference proteome</keyword>
<evidence type="ECO:0000313" key="2">
    <source>
        <dbReference type="Proteomes" id="UP001299546"/>
    </source>
</evidence>
<comment type="caution">
    <text evidence="1">The sequence shown here is derived from an EMBL/GenBank/DDBJ whole genome shotgun (WGS) entry which is preliminary data.</text>
</comment>
<dbReference type="Proteomes" id="UP001299546">
    <property type="component" value="Unassembled WGS sequence"/>
</dbReference>
<proteinExistence type="predicted"/>
<sequence length="147" mass="15253">MDVHVTIKVDEEAVSAIVAAITGLAGRATRADDKTVAQNAQPAITAVPTVSQTVPVAQPAVPVTPQPAPEVPRPIQQAATQATAVPTTTRAYTAEELRQAAMTLMDKGMQAQLQSLLAGYGVEALPMLPPEQYGNFATALRGLGAQI</sequence>
<accession>A0ABS8DI56</accession>
<evidence type="ECO:0000313" key="1">
    <source>
        <dbReference type="EMBL" id="MCB7387844.1"/>
    </source>
</evidence>